<dbReference type="CDD" id="cd00570">
    <property type="entry name" value="GST_N_family"/>
    <property type="match status" value="1"/>
</dbReference>
<dbReference type="Pfam" id="PF25907">
    <property type="entry name" value="DUF7962"/>
    <property type="match status" value="1"/>
</dbReference>
<evidence type="ECO:0000259" key="1">
    <source>
        <dbReference type="PROSITE" id="PS50404"/>
    </source>
</evidence>
<reference evidence="2" key="1">
    <citation type="journal article" date="2020" name="Fungal Divers.">
        <title>Resolving the Mortierellaceae phylogeny through synthesis of multi-gene phylogenetics and phylogenomics.</title>
        <authorList>
            <person name="Vandepol N."/>
            <person name="Liber J."/>
            <person name="Desiro A."/>
            <person name="Na H."/>
            <person name="Kennedy M."/>
            <person name="Barry K."/>
            <person name="Grigoriev I.V."/>
            <person name="Miller A.N."/>
            <person name="O'Donnell K."/>
            <person name="Stajich J.E."/>
            <person name="Bonito G."/>
        </authorList>
    </citation>
    <scope>NUCLEOTIDE SEQUENCE</scope>
    <source>
        <strain evidence="2">NVP1</strain>
    </source>
</reference>
<organism evidence="2 3">
    <name type="scientific">Podila minutissima</name>
    <dbReference type="NCBI Taxonomy" id="64525"/>
    <lineage>
        <taxon>Eukaryota</taxon>
        <taxon>Fungi</taxon>
        <taxon>Fungi incertae sedis</taxon>
        <taxon>Mucoromycota</taxon>
        <taxon>Mortierellomycotina</taxon>
        <taxon>Mortierellomycetes</taxon>
        <taxon>Mortierellales</taxon>
        <taxon>Mortierellaceae</taxon>
        <taxon>Podila</taxon>
    </lineage>
</organism>
<proteinExistence type="predicted"/>
<dbReference type="SUPFAM" id="SSF52833">
    <property type="entry name" value="Thioredoxin-like"/>
    <property type="match status" value="1"/>
</dbReference>
<dbReference type="InterPro" id="IPR036282">
    <property type="entry name" value="Glutathione-S-Trfase_C_sf"/>
</dbReference>
<comment type="caution">
    <text evidence="2">The sequence shown here is derived from an EMBL/GenBank/DDBJ whole genome shotgun (WGS) entry which is preliminary data.</text>
</comment>
<accession>A0A9P5VNX2</accession>
<dbReference type="PROSITE" id="PS50404">
    <property type="entry name" value="GST_NTER"/>
    <property type="match status" value="1"/>
</dbReference>
<dbReference type="InterPro" id="IPR058268">
    <property type="entry name" value="DUF7962"/>
</dbReference>
<feature type="domain" description="GST N-terminal" evidence="1">
    <location>
        <begin position="4"/>
        <end position="83"/>
    </location>
</feature>
<dbReference type="InterPro" id="IPR036249">
    <property type="entry name" value="Thioredoxin-like_sf"/>
</dbReference>
<dbReference type="SUPFAM" id="SSF47616">
    <property type="entry name" value="GST C-terminal domain-like"/>
    <property type="match status" value="1"/>
</dbReference>
<dbReference type="Gene3D" id="3.40.30.110">
    <property type="match status" value="2"/>
</dbReference>
<dbReference type="AlphaFoldDB" id="A0A9P5VNX2"/>
<keyword evidence="3" id="KW-1185">Reference proteome</keyword>
<gene>
    <name evidence="2" type="ORF">BG006_002053</name>
</gene>
<evidence type="ECO:0000313" key="2">
    <source>
        <dbReference type="EMBL" id="KAF9334494.1"/>
    </source>
</evidence>
<protein>
    <recommendedName>
        <fullName evidence="1">GST N-terminal domain-containing protein</fullName>
    </recommendedName>
</protein>
<dbReference type="EMBL" id="JAAAUY010000145">
    <property type="protein sequence ID" value="KAF9334494.1"/>
    <property type="molecule type" value="Genomic_DNA"/>
</dbReference>
<dbReference type="InterPro" id="IPR004045">
    <property type="entry name" value="Glutathione_S-Trfase_N"/>
</dbReference>
<name>A0A9P5VNX2_9FUNG</name>
<dbReference type="Pfam" id="PF13417">
    <property type="entry name" value="GST_N_3"/>
    <property type="match status" value="1"/>
</dbReference>
<sequence>MSKPTIILHHYQGSPYAEKIVAALRVKGLPWYSVQTSAMLPRKLLEPLTHGYRRIPIMQIGNNVYCDTAIILDELERRFPEPAISSGLAGTVGLGDVFASWVDKQLFGNIKDQMPWGATPEEQKASPLHAVFGSKAFLADRSQLAGGRPINVEAMRNAQPFLLDQLLANLETLESVLRPSQHAFQQQQKKAEGGWILGTEKPTASDISVFGILWWLVSTKRAAEYVTPATYPSVFTWFSQMKAYMKKYSHPTLDRVKFSGEEALEVAKDASTSVYEPTRESVHPLEKRQVGELVTVSPNDYGKVPVRGTIVEISHRRVAIRPEALVSHRDIQVVMHFPRNGYIILPVAKAQL</sequence>
<dbReference type="CDD" id="cd00299">
    <property type="entry name" value="GST_C_family"/>
    <property type="match status" value="1"/>
</dbReference>
<evidence type="ECO:0000313" key="3">
    <source>
        <dbReference type="Proteomes" id="UP000696485"/>
    </source>
</evidence>
<dbReference type="Proteomes" id="UP000696485">
    <property type="component" value="Unassembled WGS sequence"/>
</dbReference>